<evidence type="ECO:0000313" key="2">
    <source>
        <dbReference type="EMBL" id="PLW70746.1"/>
    </source>
</evidence>
<dbReference type="InterPro" id="IPR036411">
    <property type="entry name" value="TorD-like_sf"/>
</dbReference>
<dbReference type="GO" id="GO:0016530">
    <property type="term" value="F:metallochaperone activity"/>
    <property type="evidence" value="ECO:0007669"/>
    <property type="project" value="TreeGrafter"/>
</dbReference>
<keyword evidence="1" id="KW-0534">Nitrate assimilation</keyword>
<protein>
    <submittedName>
        <fullName evidence="2">Nitrate reductase molybdenum cofactor assembly chaperone</fullName>
    </submittedName>
</protein>
<dbReference type="Proteomes" id="UP000235005">
    <property type="component" value="Unassembled WGS sequence"/>
</dbReference>
<dbReference type="PANTHER" id="PTHR43680:SF2">
    <property type="entry name" value="NITRATE REDUCTASE MOLYBDENUM COFACTOR ASSEMBLY CHAPERONE NARJ"/>
    <property type="match status" value="1"/>
</dbReference>
<reference evidence="2 3" key="1">
    <citation type="submission" date="2018-01" db="EMBL/GenBank/DDBJ databases">
        <title>The draft genome sequence of Halioglobus lutimaris HF004.</title>
        <authorList>
            <person name="Du Z.-J."/>
            <person name="Shi M.-J."/>
        </authorList>
    </citation>
    <scope>NUCLEOTIDE SEQUENCE [LARGE SCALE GENOMIC DNA]</scope>
    <source>
        <strain evidence="2 3">HF004</strain>
    </source>
</reference>
<accession>A0A2N5X8D9</accession>
<evidence type="ECO:0000313" key="3">
    <source>
        <dbReference type="Proteomes" id="UP000235005"/>
    </source>
</evidence>
<gene>
    <name evidence="2" type="primary">narJ</name>
    <name evidence="2" type="ORF">C0039_01025</name>
</gene>
<organism evidence="2 3">
    <name type="scientific">Pseudohalioglobus lutimaris</name>
    <dbReference type="NCBI Taxonomy" id="1737061"/>
    <lineage>
        <taxon>Bacteria</taxon>
        <taxon>Pseudomonadati</taxon>
        <taxon>Pseudomonadota</taxon>
        <taxon>Gammaproteobacteria</taxon>
        <taxon>Cellvibrionales</taxon>
        <taxon>Halieaceae</taxon>
        <taxon>Pseudohalioglobus</taxon>
    </lineage>
</organism>
<dbReference type="GO" id="GO:0051131">
    <property type="term" value="P:chaperone-mediated protein complex assembly"/>
    <property type="evidence" value="ECO:0007669"/>
    <property type="project" value="InterPro"/>
</dbReference>
<dbReference type="GO" id="GO:0042128">
    <property type="term" value="P:nitrate assimilation"/>
    <property type="evidence" value="ECO:0007669"/>
    <property type="project" value="UniProtKB-KW"/>
</dbReference>
<dbReference type="InterPro" id="IPR020945">
    <property type="entry name" value="DMSO/NO3_reduct_chaperone"/>
</dbReference>
<dbReference type="InterPro" id="IPR003765">
    <property type="entry name" value="NO3_reductase_chaperone_NarJ"/>
</dbReference>
<sequence>MIELKAIARLLDYPTAEVHAHAAELKEILLDNTILGFKLKARICLWLSAYENAELMELQETYGGLFDRGQATSLLLFEHVHGESRDRGQAMVDLMDLYRSHGFEINARELPDYIPMYLEYLSHRPRQEAEDGLLDVAHILALIGARLEDRGSEYCLLFRAILELCQADITVDEFLKHAAGEERDDSLEALDKIWEEEAVTFGMDDAAAECPSARPQAVANENQQTTPVHFVDANVAPVSLNS</sequence>
<dbReference type="Pfam" id="PF02613">
    <property type="entry name" value="Nitrate_red_del"/>
    <property type="match status" value="1"/>
</dbReference>
<name>A0A2N5X8D9_9GAMM</name>
<keyword evidence="3" id="KW-1185">Reference proteome</keyword>
<comment type="caution">
    <text evidence="2">The sequence shown here is derived from an EMBL/GenBank/DDBJ whole genome shotgun (WGS) entry which is preliminary data.</text>
</comment>
<dbReference type="GO" id="GO:0051082">
    <property type="term" value="F:unfolded protein binding"/>
    <property type="evidence" value="ECO:0007669"/>
    <property type="project" value="InterPro"/>
</dbReference>
<dbReference type="AlphaFoldDB" id="A0A2N5X8D9"/>
<dbReference type="OrthoDB" id="8478585at2"/>
<dbReference type="NCBIfam" id="TIGR00684">
    <property type="entry name" value="narJ"/>
    <property type="match status" value="1"/>
</dbReference>
<proteinExistence type="predicted"/>
<dbReference type="Gene3D" id="1.10.3480.10">
    <property type="entry name" value="TorD-like"/>
    <property type="match status" value="1"/>
</dbReference>
<evidence type="ECO:0000256" key="1">
    <source>
        <dbReference type="ARBA" id="ARBA00023063"/>
    </source>
</evidence>
<dbReference type="PANTHER" id="PTHR43680">
    <property type="entry name" value="NITRATE REDUCTASE MOLYBDENUM COFACTOR ASSEMBLY CHAPERONE"/>
    <property type="match status" value="1"/>
</dbReference>
<dbReference type="EMBL" id="PKUS01000001">
    <property type="protein sequence ID" value="PLW70746.1"/>
    <property type="molecule type" value="Genomic_DNA"/>
</dbReference>
<dbReference type="SUPFAM" id="SSF89155">
    <property type="entry name" value="TorD-like"/>
    <property type="match status" value="1"/>
</dbReference>
<dbReference type="RefSeq" id="WP_101517007.1">
    <property type="nucleotide sequence ID" value="NZ_PKUS01000001.1"/>
</dbReference>